<gene>
    <name evidence="1" type="ORF">GMARGA_LOCUS20862</name>
</gene>
<evidence type="ECO:0000313" key="1">
    <source>
        <dbReference type="EMBL" id="CAG8788639.1"/>
    </source>
</evidence>
<dbReference type="EMBL" id="CAJVQB010018731">
    <property type="protein sequence ID" value="CAG8788639.1"/>
    <property type="molecule type" value="Genomic_DNA"/>
</dbReference>
<dbReference type="Proteomes" id="UP000789901">
    <property type="component" value="Unassembled WGS sequence"/>
</dbReference>
<keyword evidence="2" id="KW-1185">Reference proteome</keyword>
<evidence type="ECO:0000313" key="2">
    <source>
        <dbReference type="Proteomes" id="UP000789901"/>
    </source>
</evidence>
<dbReference type="PROSITE" id="PS00018">
    <property type="entry name" value="EF_HAND_1"/>
    <property type="match status" value="1"/>
</dbReference>
<organism evidence="1 2">
    <name type="scientific">Gigaspora margarita</name>
    <dbReference type="NCBI Taxonomy" id="4874"/>
    <lineage>
        <taxon>Eukaryota</taxon>
        <taxon>Fungi</taxon>
        <taxon>Fungi incertae sedis</taxon>
        <taxon>Mucoromycota</taxon>
        <taxon>Glomeromycotina</taxon>
        <taxon>Glomeromycetes</taxon>
        <taxon>Diversisporales</taxon>
        <taxon>Gigasporaceae</taxon>
        <taxon>Gigaspora</taxon>
    </lineage>
</organism>
<sequence length="525" mass="61286">MSEETIIENEIFDYGLLISKSGIHFADNSAIGFKTKSKIIEFDDITRRSKIKVVYSTEPKDAFLLKDDIDPLAIDSKYYDWIFEAEMVFEDEEIKPSMTFESSVKEALNHYNPYRKLIEIFENYGYFFPRKITFGHKLYRICNLIVKNNLPKQYTRWIDFNDSIEYNKILRDWDSLVRLESDFDTSYLASIDGDDILIDDIQEWLSLLKHDPDSSQVINWKELYPLYKILDEYQQAEIEFILGIDDQTEKIGIKERVLITGVVPVEASIYEYRVKFSDILSSSNYKMFGKLVMQNGKVIDLASIKFQSMNIFGFSVIIENFDMTKEFRNFQIVWMLIGLPSEIGFYSLDTRNIPILALNSYQFTCIEHSYIILKVPENLPENSIMCTNFIYPISDYETKFTASIQNYQDDEILIEISVNEENEKHHEPVNHGYESDVDNDESEIPKEIYNKESKYLIKCCIIFLSEDQTKKTPFLNKIGKPIHTSEKVDISNCPPIHTLDSTQINPVNIYDNPEENIDAMCSAID</sequence>
<accession>A0ABN7VNW9</accession>
<protein>
    <submittedName>
        <fullName evidence="1">23063_t:CDS:1</fullName>
    </submittedName>
</protein>
<proteinExistence type="predicted"/>
<reference evidence="1 2" key="1">
    <citation type="submission" date="2021-06" db="EMBL/GenBank/DDBJ databases">
        <authorList>
            <person name="Kallberg Y."/>
            <person name="Tangrot J."/>
            <person name="Rosling A."/>
        </authorList>
    </citation>
    <scope>NUCLEOTIDE SEQUENCE [LARGE SCALE GENOMIC DNA]</scope>
    <source>
        <strain evidence="1 2">120-4 pot B 10/14</strain>
    </source>
</reference>
<name>A0ABN7VNW9_GIGMA</name>
<feature type="non-terminal residue" evidence="1">
    <location>
        <position position="525"/>
    </location>
</feature>
<dbReference type="InterPro" id="IPR018247">
    <property type="entry name" value="EF_Hand_1_Ca_BS"/>
</dbReference>
<comment type="caution">
    <text evidence="1">The sequence shown here is derived from an EMBL/GenBank/DDBJ whole genome shotgun (WGS) entry which is preliminary data.</text>
</comment>